<feature type="chain" id="PRO_5024794484" description="Secreted protein" evidence="1">
    <location>
        <begin position="29"/>
        <end position="236"/>
    </location>
</feature>
<feature type="signal peptide" evidence="1">
    <location>
        <begin position="1"/>
        <end position="28"/>
    </location>
</feature>
<gene>
    <name evidence="2" type="ORF">BDV28DRAFT_143113</name>
</gene>
<dbReference type="OrthoDB" id="10656751at2759"/>
<evidence type="ECO:0008006" key="4">
    <source>
        <dbReference type="Google" id="ProtNLM"/>
    </source>
</evidence>
<keyword evidence="3" id="KW-1185">Reference proteome</keyword>
<organism evidence="2 3">
    <name type="scientific">Aspergillus coremiiformis</name>
    <dbReference type="NCBI Taxonomy" id="138285"/>
    <lineage>
        <taxon>Eukaryota</taxon>
        <taxon>Fungi</taxon>
        <taxon>Dikarya</taxon>
        <taxon>Ascomycota</taxon>
        <taxon>Pezizomycotina</taxon>
        <taxon>Eurotiomycetes</taxon>
        <taxon>Eurotiomycetidae</taxon>
        <taxon>Eurotiales</taxon>
        <taxon>Aspergillaceae</taxon>
        <taxon>Aspergillus</taxon>
        <taxon>Aspergillus subgen. Circumdati</taxon>
    </lineage>
</organism>
<proteinExistence type="predicted"/>
<name>A0A5N6YT59_9EURO</name>
<keyword evidence="1" id="KW-0732">Signal</keyword>
<evidence type="ECO:0000313" key="2">
    <source>
        <dbReference type="EMBL" id="KAE8348601.1"/>
    </source>
</evidence>
<evidence type="ECO:0000313" key="3">
    <source>
        <dbReference type="Proteomes" id="UP000327118"/>
    </source>
</evidence>
<dbReference type="Proteomes" id="UP000327118">
    <property type="component" value="Unassembled WGS sequence"/>
</dbReference>
<reference evidence="3" key="1">
    <citation type="submission" date="2019-04" db="EMBL/GenBank/DDBJ databases">
        <title>Friends and foes A comparative genomics studyof 23 Aspergillus species from section Flavi.</title>
        <authorList>
            <consortium name="DOE Joint Genome Institute"/>
            <person name="Kjaerbolling I."/>
            <person name="Vesth T."/>
            <person name="Frisvad J.C."/>
            <person name="Nybo J.L."/>
            <person name="Theobald S."/>
            <person name="Kildgaard S."/>
            <person name="Isbrandt T."/>
            <person name="Kuo A."/>
            <person name="Sato A."/>
            <person name="Lyhne E.K."/>
            <person name="Kogle M.E."/>
            <person name="Wiebenga A."/>
            <person name="Kun R.S."/>
            <person name="Lubbers R.J."/>
            <person name="Makela M.R."/>
            <person name="Barry K."/>
            <person name="Chovatia M."/>
            <person name="Clum A."/>
            <person name="Daum C."/>
            <person name="Haridas S."/>
            <person name="He G."/>
            <person name="LaButti K."/>
            <person name="Lipzen A."/>
            <person name="Mondo S."/>
            <person name="Riley R."/>
            <person name="Salamov A."/>
            <person name="Simmons B.A."/>
            <person name="Magnuson J.K."/>
            <person name="Henrissat B."/>
            <person name="Mortensen U.H."/>
            <person name="Larsen T.O."/>
            <person name="Devries R.P."/>
            <person name="Grigoriev I.V."/>
            <person name="Machida M."/>
            <person name="Baker S.E."/>
            <person name="Andersen M.R."/>
        </authorList>
    </citation>
    <scope>NUCLEOTIDE SEQUENCE [LARGE SCALE GENOMIC DNA]</scope>
    <source>
        <strain evidence="3">CBS 553.77</strain>
    </source>
</reference>
<protein>
    <recommendedName>
        <fullName evidence="4">Secreted protein</fullName>
    </recommendedName>
</protein>
<dbReference type="EMBL" id="ML739437">
    <property type="protein sequence ID" value="KAE8348601.1"/>
    <property type="molecule type" value="Genomic_DNA"/>
</dbReference>
<accession>A0A5N6YT59</accession>
<evidence type="ECO:0000256" key="1">
    <source>
        <dbReference type="SAM" id="SignalP"/>
    </source>
</evidence>
<sequence>MSLHGVLRTASKKIIFIFFVSLSPVSVPSRFGCCVSYGLICWGAWIGSVSEARPHRWTAVGDIKPLDRPEQNRWVHGLECVFQHLLRGPFLGCLEYTDMSDGVLREPEWKTAIRGRARRNTTIQKRTSSRLLILAFVHSPGKRANQSRFRHAGIVNLAHRRDVPVPGIPNQHTYGSCVRTRLTVAPPPRLKGLAPVGGRKCIEIWISLGIFRQPCHVGWWPPVQPCIYFLPRPRDG</sequence>
<dbReference type="AlphaFoldDB" id="A0A5N6YT59"/>